<dbReference type="PANTHER" id="PTHR30405:SF11">
    <property type="entry name" value="RNA-GUIDED DNA ENDONUCLEASE RV2885C-RELATED"/>
    <property type="match status" value="1"/>
</dbReference>
<dbReference type="Pfam" id="PF01385">
    <property type="entry name" value="OrfB_IS605"/>
    <property type="match status" value="1"/>
</dbReference>
<dbReference type="Proteomes" id="UP000621307">
    <property type="component" value="Unassembled WGS sequence"/>
</dbReference>
<evidence type="ECO:0000313" key="9">
    <source>
        <dbReference type="EMBL" id="MBD2249695.1"/>
    </source>
</evidence>
<dbReference type="InterPro" id="IPR051399">
    <property type="entry name" value="RNA-guided_DNA_endo/Transpos"/>
</dbReference>
<comment type="similarity">
    <text evidence="2">In the N-terminal section; belongs to the transposase 2 family.</text>
</comment>
<protein>
    <submittedName>
        <fullName evidence="9">IS200/IS605 family element transposase accessory protein TnpB</fullName>
    </submittedName>
</protein>
<evidence type="ECO:0000259" key="8">
    <source>
        <dbReference type="Pfam" id="PF07282"/>
    </source>
</evidence>
<keyword evidence="10" id="KW-1185">Reference proteome</keyword>
<dbReference type="Pfam" id="PF07282">
    <property type="entry name" value="Cas12f1-like_TNB"/>
    <property type="match status" value="1"/>
</dbReference>
<evidence type="ECO:0000256" key="4">
    <source>
        <dbReference type="ARBA" id="ARBA00023125"/>
    </source>
</evidence>
<evidence type="ECO:0000256" key="1">
    <source>
        <dbReference type="ARBA" id="ARBA00008761"/>
    </source>
</evidence>
<feature type="region of interest" description="Disordered" evidence="6">
    <location>
        <begin position="377"/>
        <end position="403"/>
    </location>
</feature>
<evidence type="ECO:0000256" key="2">
    <source>
        <dbReference type="ARBA" id="ARBA00011044"/>
    </source>
</evidence>
<evidence type="ECO:0000313" key="10">
    <source>
        <dbReference type="Proteomes" id="UP000621307"/>
    </source>
</evidence>
<dbReference type="RefSeq" id="WP_190565130.1">
    <property type="nucleotide sequence ID" value="NZ_JACJQL010000001.1"/>
</dbReference>
<comment type="caution">
    <text evidence="9">The sequence shown here is derived from an EMBL/GenBank/DDBJ whole genome shotgun (WGS) entry which is preliminary data.</text>
</comment>
<reference evidence="9 10" key="1">
    <citation type="journal article" date="2020" name="ISME J.">
        <title>Comparative genomics reveals insights into cyanobacterial evolution and habitat adaptation.</title>
        <authorList>
            <person name="Chen M.Y."/>
            <person name="Teng W.K."/>
            <person name="Zhao L."/>
            <person name="Hu C.X."/>
            <person name="Zhou Y.K."/>
            <person name="Han B.P."/>
            <person name="Song L.R."/>
            <person name="Shu W.S."/>
        </authorList>
    </citation>
    <scope>NUCLEOTIDE SEQUENCE [LARGE SCALE GENOMIC DNA]</scope>
    <source>
        <strain evidence="9 10">FACHB-3921</strain>
    </source>
</reference>
<dbReference type="InterPro" id="IPR010095">
    <property type="entry name" value="Cas12f1-like_TNB"/>
</dbReference>
<dbReference type="InterPro" id="IPR001959">
    <property type="entry name" value="Transposase"/>
</dbReference>
<gene>
    <name evidence="9" type="primary">tnpB</name>
    <name evidence="9" type="ORF">H6G14_00030</name>
</gene>
<accession>A0ABR8B6V1</accession>
<name>A0ABR8B6V1_9NOSO</name>
<dbReference type="EMBL" id="JACJQL010000001">
    <property type="protein sequence ID" value="MBD2249695.1"/>
    <property type="molecule type" value="Genomic_DNA"/>
</dbReference>
<comment type="similarity">
    <text evidence="1">In the C-terminal section; belongs to the transposase 35 family.</text>
</comment>
<feature type="domain" description="Probable transposase IS891/IS1136/IS1341" evidence="7">
    <location>
        <begin position="160"/>
        <end position="252"/>
    </location>
</feature>
<feature type="domain" description="Cas12f1-like TNB" evidence="8">
    <location>
        <begin position="285"/>
        <end position="351"/>
    </location>
</feature>
<evidence type="ECO:0000256" key="5">
    <source>
        <dbReference type="ARBA" id="ARBA00023172"/>
    </source>
</evidence>
<proteinExistence type="inferred from homology"/>
<dbReference type="NCBIfam" id="NF040570">
    <property type="entry name" value="guided_TnpB"/>
    <property type="match status" value="1"/>
</dbReference>
<evidence type="ECO:0000259" key="7">
    <source>
        <dbReference type="Pfam" id="PF01385"/>
    </source>
</evidence>
<sequence>MQRTIRIQLKPDIETDSVLSQTIEQYTWSFNAVCKHGWKNDLANGVELHKATYYDHRAITGLPSQLVCAARVKATEALKSAKSLKKKGKTVSCPISKRCPIRYDARSYTAWFDRSELSILSINGRVKLSFEIAEYYRQYLAWKNTSADLLQDRKGCWWLHVVMEIETPQASVTDEVVGVDLGIASPAVDSRGSKYGSGHWKKIEDKTFELHRRLQSKGTKSAKGHLKKLSGRQRRFRKDCDHVLSKRLARSVESGATLVFEDLTNIRGRAKMRKAQRRRLHGWSFAQFQAFVTYKAEARGVNVGFVDPRYTSQKCSQCGHIERGNRPSQAEFRCKKCGYERHADYNAAINIRAEGIRMLKAEGSAVSAVGGEIRPKLGRKSKLRHSPVSTEADTVLGTPSQCG</sequence>
<organism evidence="9 10">
    <name type="scientific">Nostoc parmelioides FACHB-3921</name>
    <dbReference type="NCBI Taxonomy" id="2692909"/>
    <lineage>
        <taxon>Bacteria</taxon>
        <taxon>Bacillati</taxon>
        <taxon>Cyanobacteriota</taxon>
        <taxon>Cyanophyceae</taxon>
        <taxon>Nostocales</taxon>
        <taxon>Nostocaceae</taxon>
        <taxon>Nostoc</taxon>
    </lineage>
</organism>
<evidence type="ECO:0000256" key="6">
    <source>
        <dbReference type="SAM" id="MobiDB-lite"/>
    </source>
</evidence>
<feature type="compositionally biased region" description="Polar residues" evidence="6">
    <location>
        <begin position="387"/>
        <end position="403"/>
    </location>
</feature>
<dbReference type="PANTHER" id="PTHR30405">
    <property type="entry name" value="TRANSPOSASE"/>
    <property type="match status" value="1"/>
</dbReference>
<evidence type="ECO:0000256" key="3">
    <source>
        <dbReference type="ARBA" id="ARBA00022578"/>
    </source>
</evidence>
<keyword evidence="5" id="KW-0233">DNA recombination</keyword>
<dbReference type="NCBIfam" id="TIGR01766">
    <property type="entry name" value="IS200/IS605 family accessory protein TnpB-like domain"/>
    <property type="match status" value="1"/>
</dbReference>
<keyword evidence="3" id="KW-0815">Transposition</keyword>
<keyword evidence="4" id="KW-0238">DNA-binding</keyword>